<comment type="caution">
    <text evidence="1">The sequence shown here is derived from an EMBL/GenBank/DDBJ whole genome shotgun (WGS) entry which is preliminary data.</text>
</comment>
<keyword evidence="2" id="KW-1185">Reference proteome</keyword>
<sequence length="40" mass="4703">MREVSHHVRLTSAEIANLWSQYLNDSMAICVLRHLLKLPR</sequence>
<name>A0ABV6NK02_9BACI</name>
<dbReference type="Gene3D" id="1.20.1260.10">
    <property type="match status" value="1"/>
</dbReference>
<accession>A0ABV6NK02</accession>
<evidence type="ECO:0000313" key="1">
    <source>
        <dbReference type="EMBL" id="MFC0560453.1"/>
    </source>
</evidence>
<dbReference type="EMBL" id="JBHLTR010000026">
    <property type="protein sequence ID" value="MFC0560453.1"/>
    <property type="molecule type" value="Genomic_DNA"/>
</dbReference>
<dbReference type="Proteomes" id="UP001589833">
    <property type="component" value="Unassembled WGS sequence"/>
</dbReference>
<evidence type="ECO:0000313" key="2">
    <source>
        <dbReference type="Proteomes" id="UP001589833"/>
    </source>
</evidence>
<proteinExistence type="predicted"/>
<gene>
    <name evidence="1" type="ORF">ACFFH4_15730</name>
</gene>
<dbReference type="RefSeq" id="WP_273847093.1">
    <property type="nucleotide sequence ID" value="NZ_JAQQWT010000021.1"/>
</dbReference>
<organism evidence="1 2">
    <name type="scientific">Halalkalibacter alkalisediminis</name>
    <dbReference type="NCBI Taxonomy" id="935616"/>
    <lineage>
        <taxon>Bacteria</taxon>
        <taxon>Bacillati</taxon>
        <taxon>Bacillota</taxon>
        <taxon>Bacilli</taxon>
        <taxon>Bacillales</taxon>
        <taxon>Bacillaceae</taxon>
        <taxon>Halalkalibacter</taxon>
    </lineage>
</organism>
<protein>
    <submittedName>
        <fullName evidence="1">Uncharacterized protein</fullName>
    </submittedName>
</protein>
<dbReference type="InterPro" id="IPR012347">
    <property type="entry name" value="Ferritin-like"/>
</dbReference>
<reference evidence="1 2" key="1">
    <citation type="submission" date="2024-09" db="EMBL/GenBank/DDBJ databases">
        <authorList>
            <person name="Sun Q."/>
            <person name="Mori K."/>
        </authorList>
    </citation>
    <scope>NUCLEOTIDE SEQUENCE [LARGE SCALE GENOMIC DNA]</scope>
    <source>
        <strain evidence="1 2">NCAIM B.02301</strain>
    </source>
</reference>